<dbReference type="PANTHER" id="PTHR31936">
    <property type="entry name" value="PROTEIN CBG18744"/>
    <property type="match status" value="1"/>
</dbReference>
<protein>
    <submittedName>
        <fullName evidence="1">Extracellular protein</fullName>
    </submittedName>
</protein>
<dbReference type="CTD" id="190506"/>
<dbReference type="EMBL" id="BX284604">
    <property type="protein sequence ID" value="CAB60452.3"/>
    <property type="molecule type" value="Genomic_DNA"/>
</dbReference>
<dbReference type="WormBase" id="Y67A10A.2">
    <property type="protein sequence ID" value="CE49935"/>
    <property type="gene ID" value="WBGene00013451"/>
</dbReference>
<evidence type="ECO:0000313" key="1">
    <source>
        <dbReference type="EMBL" id="CAB60452.3"/>
    </source>
</evidence>
<dbReference type="KEGG" id="cel:CELE_Y67A10A.2"/>
<dbReference type="OrthoDB" id="5774685at2759"/>
<organism evidence="1 2">
    <name type="scientific">Caenorhabditis elegans</name>
    <dbReference type="NCBI Taxonomy" id="6239"/>
    <lineage>
        <taxon>Eukaryota</taxon>
        <taxon>Metazoa</taxon>
        <taxon>Ecdysozoa</taxon>
        <taxon>Nematoda</taxon>
        <taxon>Chromadorea</taxon>
        <taxon>Rhabditida</taxon>
        <taxon>Rhabditina</taxon>
        <taxon>Rhabditomorpha</taxon>
        <taxon>Rhabditoidea</taxon>
        <taxon>Rhabditidae</taxon>
        <taxon>Peloderinae</taxon>
        <taxon>Caenorhabditis</taxon>
    </lineage>
</organism>
<name>Q9U1U8_CAEEL</name>
<evidence type="ECO:0000313" key="2">
    <source>
        <dbReference type="Proteomes" id="UP000001940"/>
    </source>
</evidence>
<dbReference type="InParanoid" id="Q9U1U8"/>
<dbReference type="PANTHER" id="PTHR31936:SF6">
    <property type="entry name" value="FIBRINOGEN C-TERMINAL DOMAIN-CONTAINING PROTEIN"/>
    <property type="match status" value="1"/>
</dbReference>
<evidence type="ECO:0000313" key="3">
    <source>
        <dbReference type="WormBase" id="Y67A10A.2"/>
    </source>
</evidence>
<sequence length="183" mass="19850">MVIDNWYHCGPLASNNKLSCCPAGGYWSKWSAWQKETDKIQWTRTRTCTSKDFFCPCTGETTNIVYTCPCTAVTVINSTSTCSSSTSKTPFSIRTPLNQASQCLSTFIIEATNFRYNFYTASGSDFVTTIGWVDSTGVCQTADVPGLGGMGTAGLFYKINFPCDLTTGTFGGSLRGVAMNDLT</sequence>
<reference evidence="1 2" key="1">
    <citation type="journal article" date="1998" name="Science">
        <title>Genome sequence of the nematode C. elegans: a platform for investigating biology.</title>
        <authorList>
            <consortium name="The C. elegans sequencing consortium"/>
            <person name="Sulson J.E."/>
            <person name="Waterston R."/>
        </authorList>
    </citation>
    <scope>NUCLEOTIDE SEQUENCE [LARGE SCALE GENOMIC DNA]</scope>
    <source>
        <strain evidence="1 2">Bristol N2</strain>
    </source>
</reference>
<proteinExistence type="predicted"/>
<dbReference type="Proteomes" id="UP000001940">
    <property type="component" value="Chromosome IV"/>
</dbReference>
<dbReference type="GeneID" id="190506"/>
<dbReference type="AlphaFoldDB" id="Q9U1U8"/>
<dbReference type="HOGENOM" id="CLU_1476452_0_0_1"/>
<dbReference type="UCSC" id="Y67A10A.2">
    <property type="organism name" value="c. elegans"/>
</dbReference>
<dbReference type="RefSeq" id="NP_502741.3">
    <property type="nucleotide sequence ID" value="NM_070340.3"/>
</dbReference>
<gene>
    <name evidence="1" type="ORF">CELE_Y67A10A.2</name>
    <name evidence="1 3" type="ORF">Y67A10A.2</name>
</gene>
<dbReference type="AGR" id="WB:WBGene00013451"/>
<keyword evidence="2" id="KW-1185">Reference proteome</keyword>
<accession>Q9U1U8</accession>